<evidence type="ECO:0000256" key="17">
    <source>
        <dbReference type="ARBA" id="ARBA00049161"/>
    </source>
</evidence>
<dbReference type="SUPFAM" id="SSF53623">
    <property type="entry name" value="MurD-like peptide ligases, catalytic domain"/>
    <property type="match status" value="1"/>
</dbReference>
<comment type="subunit">
    <text evidence="6">Monomer.</text>
</comment>
<comment type="catalytic activity">
    <reaction evidence="17">
        <text>7,8-dihydropteroate + L-glutamate + ATP = 7,8-dihydrofolate + ADP + phosphate + H(+)</text>
        <dbReference type="Rhea" id="RHEA:23584"/>
        <dbReference type="ChEBI" id="CHEBI:15378"/>
        <dbReference type="ChEBI" id="CHEBI:17839"/>
        <dbReference type="ChEBI" id="CHEBI:29985"/>
        <dbReference type="ChEBI" id="CHEBI:30616"/>
        <dbReference type="ChEBI" id="CHEBI:43474"/>
        <dbReference type="ChEBI" id="CHEBI:57451"/>
        <dbReference type="ChEBI" id="CHEBI:456216"/>
        <dbReference type="EC" id="6.3.2.12"/>
    </reaction>
</comment>
<dbReference type="UniPathway" id="UPA00077">
    <property type="reaction ID" value="UER00157"/>
</dbReference>
<evidence type="ECO:0000259" key="19">
    <source>
        <dbReference type="Pfam" id="PF02875"/>
    </source>
</evidence>
<dbReference type="InterPro" id="IPR013221">
    <property type="entry name" value="Mur_ligase_cen"/>
</dbReference>
<dbReference type="InterPro" id="IPR036565">
    <property type="entry name" value="Mur-like_cat_sf"/>
</dbReference>
<dbReference type="Gene3D" id="3.40.1190.10">
    <property type="entry name" value="Mur-like, catalytic domain"/>
    <property type="match status" value="1"/>
</dbReference>
<accession>A0A451D870</accession>
<dbReference type="GO" id="GO:0046656">
    <property type="term" value="P:folic acid biosynthetic process"/>
    <property type="evidence" value="ECO:0007669"/>
    <property type="project" value="UniProtKB-KW"/>
</dbReference>
<evidence type="ECO:0000256" key="18">
    <source>
        <dbReference type="PIRNR" id="PIRNR001563"/>
    </source>
</evidence>
<dbReference type="Pfam" id="PF02875">
    <property type="entry name" value="Mur_ligase_C"/>
    <property type="match status" value="1"/>
</dbReference>
<dbReference type="GO" id="GO:0008841">
    <property type="term" value="F:dihydrofolate synthase activity"/>
    <property type="evidence" value="ECO:0007669"/>
    <property type="project" value="UniProtKB-EC"/>
</dbReference>
<feature type="domain" description="Mur ligase central" evidence="20">
    <location>
        <begin position="52"/>
        <end position="198"/>
    </location>
</feature>
<evidence type="ECO:0000256" key="6">
    <source>
        <dbReference type="ARBA" id="ARBA00011245"/>
    </source>
</evidence>
<dbReference type="Pfam" id="PF08245">
    <property type="entry name" value="Mur_ligase_M"/>
    <property type="match status" value="1"/>
</dbReference>
<dbReference type="GeneID" id="66304637"/>
<comment type="pathway">
    <text evidence="3">Cofactor biosynthesis; tetrahydrofolate biosynthesis; 7,8-dihydrofolate from 2-amino-4-hydroxy-6-hydroxymethyl-7,8-dihydropteridine diphosphate and 4-aminobenzoate: step 2/2.</text>
</comment>
<dbReference type="RefSeq" id="WP_157992639.1">
    <property type="nucleotide sequence ID" value="NZ_LR217713.1"/>
</dbReference>
<comment type="catalytic activity">
    <reaction evidence="15">
        <text>10-formyltetrahydrofolyl-(gamma-L-Glu)(n) + L-glutamate + ATP = 10-formyltetrahydrofolyl-(gamma-L-Glu)(n+1) + ADP + phosphate + H(+)</text>
        <dbReference type="Rhea" id="RHEA:51904"/>
        <dbReference type="Rhea" id="RHEA-COMP:13088"/>
        <dbReference type="Rhea" id="RHEA-COMP:14300"/>
        <dbReference type="ChEBI" id="CHEBI:15378"/>
        <dbReference type="ChEBI" id="CHEBI:29985"/>
        <dbReference type="ChEBI" id="CHEBI:30616"/>
        <dbReference type="ChEBI" id="CHEBI:43474"/>
        <dbReference type="ChEBI" id="CHEBI:134413"/>
        <dbReference type="ChEBI" id="CHEBI:456216"/>
        <dbReference type="EC" id="6.3.2.17"/>
    </reaction>
</comment>
<protein>
    <recommendedName>
        <fullName evidence="7 18">Dihydrofolate synthase/folylpolyglutamate synthase</fullName>
    </recommendedName>
</protein>
<dbReference type="Gene3D" id="3.90.190.20">
    <property type="entry name" value="Mur ligase, C-terminal domain"/>
    <property type="match status" value="1"/>
</dbReference>
<dbReference type="SUPFAM" id="SSF53244">
    <property type="entry name" value="MurD-like peptide ligases, peptide-binding domain"/>
    <property type="match status" value="1"/>
</dbReference>
<comment type="function">
    <text evidence="2 18">Functions in two distinct reactions of the de novo folate biosynthetic pathway. Catalyzes the addition of a glutamate residue to dihydropteroate (7,8-dihydropteroate or H2Pte) to form dihydrofolate (7,8-dihydrofolate monoglutamate or H2Pte-Glu). Also catalyzes successive additions of L-glutamate to tetrahydrofolate or 10-formyltetrahydrofolate or 5,10-methylenetetrahydrofolate, leading to folylpolyglutamate derivatives.</text>
</comment>
<keyword evidence="10 18" id="KW-0547">Nucleotide-binding</keyword>
<name>A0A451D870_9GAMM</name>
<dbReference type="InterPro" id="IPR004101">
    <property type="entry name" value="Mur_ligase_C"/>
</dbReference>
<evidence type="ECO:0000313" key="22">
    <source>
        <dbReference type="Proteomes" id="UP000294441"/>
    </source>
</evidence>
<sequence length="418" mass="46278">MNSVPKKTSSIRTWLHYLKHLHSQPISLGLERVKNVGAALDLLTSSSLVFTVSGTNGKGTTCRALEIMLLAEGYTVGVYNSPHLMHYTERVRIQGDELTDIAHIEAFSEVETGRSSTPLTYFEFSTLSALWLFKKESLDVLILEVGLGGRLDATNIINADVAVVTNIALDHTIWLGTDCEKIGREKAGIFRRGKPAIIGDPHSPQSIKDVAIETGALLQQCNSSWSYKVATDSWSFYDSHGRLENLSLPKIPINNAATALAALRSSPLYVDETNIRLSLHQASLPGRFQIISEEPRVILDVAHNPHAAQYLSTRLIKIKNQSQIHAVVGMRNDKDISGTFSCLIHNIDYWYCASLEGSYGSTAKQLVSYLDQAKDFPSVELAWIDALKNTEKKDIILVFGSFHTVSQVIKKINQCKIK</sequence>
<evidence type="ECO:0000256" key="12">
    <source>
        <dbReference type="ARBA" id="ARBA00022842"/>
    </source>
</evidence>
<evidence type="ECO:0000256" key="15">
    <source>
        <dbReference type="ARBA" id="ARBA00047808"/>
    </source>
</evidence>
<keyword evidence="9" id="KW-0479">Metal-binding</keyword>
<keyword evidence="11 18" id="KW-0067">ATP-binding</keyword>
<keyword evidence="8 18" id="KW-0436">Ligase</keyword>
<comment type="catalytic activity">
    <reaction evidence="14">
        <text>(6S)-5,6,7,8-tetrahydrofolyl-(gamma-L-Glu)(n) + L-glutamate + ATP = (6S)-5,6,7,8-tetrahydrofolyl-(gamma-L-Glu)(n+1) + ADP + phosphate + H(+)</text>
        <dbReference type="Rhea" id="RHEA:10580"/>
        <dbReference type="Rhea" id="RHEA-COMP:14738"/>
        <dbReference type="Rhea" id="RHEA-COMP:14740"/>
        <dbReference type="ChEBI" id="CHEBI:15378"/>
        <dbReference type="ChEBI" id="CHEBI:29985"/>
        <dbReference type="ChEBI" id="CHEBI:30616"/>
        <dbReference type="ChEBI" id="CHEBI:43474"/>
        <dbReference type="ChEBI" id="CHEBI:141005"/>
        <dbReference type="ChEBI" id="CHEBI:456216"/>
        <dbReference type="EC" id="6.3.2.17"/>
    </reaction>
</comment>
<dbReference type="OrthoDB" id="9809356at2"/>
<dbReference type="PROSITE" id="PS01011">
    <property type="entry name" value="FOLYLPOLYGLU_SYNT_1"/>
    <property type="match status" value="1"/>
</dbReference>
<comment type="similarity">
    <text evidence="5 18">Belongs to the folylpolyglutamate synthase family.</text>
</comment>
<dbReference type="GO" id="GO:0046654">
    <property type="term" value="P:tetrahydrofolate biosynthetic process"/>
    <property type="evidence" value="ECO:0007669"/>
    <property type="project" value="UniProtKB-UniPathway"/>
</dbReference>
<evidence type="ECO:0000256" key="11">
    <source>
        <dbReference type="ARBA" id="ARBA00022840"/>
    </source>
</evidence>
<dbReference type="AlphaFoldDB" id="A0A451D870"/>
<dbReference type="InterPro" id="IPR036615">
    <property type="entry name" value="Mur_ligase_C_dom_sf"/>
</dbReference>
<dbReference type="Proteomes" id="UP000294441">
    <property type="component" value="Chromosome 1"/>
</dbReference>
<gene>
    <name evidence="21" type="primary">folC</name>
    <name evidence="21" type="ORF">ERCICURV3402_359</name>
</gene>
<feature type="domain" description="Mur ligase C-terminal" evidence="19">
    <location>
        <begin position="286"/>
        <end position="402"/>
    </location>
</feature>
<evidence type="ECO:0000259" key="20">
    <source>
        <dbReference type="Pfam" id="PF08245"/>
    </source>
</evidence>
<dbReference type="PANTHER" id="PTHR11136">
    <property type="entry name" value="FOLYLPOLYGLUTAMATE SYNTHASE-RELATED"/>
    <property type="match status" value="1"/>
</dbReference>
<organism evidence="21 22">
    <name type="scientific">Candidatus Erwinia haradaeae</name>
    <dbReference type="NCBI Taxonomy" id="1922217"/>
    <lineage>
        <taxon>Bacteria</taxon>
        <taxon>Pseudomonadati</taxon>
        <taxon>Pseudomonadota</taxon>
        <taxon>Gammaproteobacteria</taxon>
        <taxon>Enterobacterales</taxon>
        <taxon>Erwiniaceae</taxon>
        <taxon>Erwinia</taxon>
    </lineage>
</organism>
<evidence type="ECO:0000256" key="16">
    <source>
        <dbReference type="ARBA" id="ARBA00049035"/>
    </source>
</evidence>
<evidence type="ECO:0000256" key="14">
    <source>
        <dbReference type="ARBA" id="ARBA00047493"/>
    </source>
</evidence>
<evidence type="ECO:0000256" key="7">
    <source>
        <dbReference type="ARBA" id="ARBA00019357"/>
    </source>
</evidence>
<keyword evidence="13" id="KW-0289">Folate biosynthesis</keyword>
<comment type="cofactor">
    <cofactor evidence="1">
        <name>Mg(2+)</name>
        <dbReference type="ChEBI" id="CHEBI:18420"/>
    </cofactor>
</comment>
<dbReference type="GO" id="GO:0005737">
    <property type="term" value="C:cytoplasm"/>
    <property type="evidence" value="ECO:0007669"/>
    <property type="project" value="TreeGrafter"/>
</dbReference>
<evidence type="ECO:0000256" key="5">
    <source>
        <dbReference type="ARBA" id="ARBA00008276"/>
    </source>
</evidence>
<dbReference type="PANTHER" id="PTHR11136:SF0">
    <property type="entry name" value="DIHYDROFOLATE SYNTHETASE-RELATED"/>
    <property type="match status" value="1"/>
</dbReference>
<evidence type="ECO:0000256" key="1">
    <source>
        <dbReference type="ARBA" id="ARBA00001946"/>
    </source>
</evidence>
<dbReference type="PIRSF" id="PIRSF001563">
    <property type="entry name" value="Folylpolyglu_synth"/>
    <property type="match status" value="1"/>
</dbReference>
<dbReference type="GO" id="GO:0046872">
    <property type="term" value="F:metal ion binding"/>
    <property type="evidence" value="ECO:0007669"/>
    <property type="project" value="UniProtKB-KW"/>
</dbReference>
<dbReference type="PROSITE" id="PS01012">
    <property type="entry name" value="FOLYLPOLYGLU_SYNT_2"/>
    <property type="match status" value="1"/>
</dbReference>
<reference evidence="21 22" key="1">
    <citation type="submission" date="2019-02" db="EMBL/GenBank/DDBJ databases">
        <authorList>
            <person name="Manzano-Marin A."/>
            <person name="Manzano-Marin A."/>
        </authorList>
    </citation>
    <scope>NUCLEOTIDE SEQUENCE [LARGE SCALE GENOMIC DNA]</scope>
    <source>
        <strain evidence="21 22">ErCicurvipes</strain>
    </source>
</reference>
<evidence type="ECO:0000256" key="10">
    <source>
        <dbReference type="ARBA" id="ARBA00022741"/>
    </source>
</evidence>
<evidence type="ECO:0000256" key="8">
    <source>
        <dbReference type="ARBA" id="ARBA00022598"/>
    </source>
</evidence>
<evidence type="ECO:0000256" key="4">
    <source>
        <dbReference type="ARBA" id="ARBA00005150"/>
    </source>
</evidence>
<evidence type="ECO:0000256" key="2">
    <source>
        <dbReference type="ARBA" id="ARBA00002714"/>
    </source>
</evidence>
<evidence type="ECO:0000256" key="3">
    <source>
        <dbReference type="ARBA" id="ARBA00004799"/>
    </source>
</evidence>
<dbReference type="InterPro" id="IPR001645">
    <property type="entry name" value="Folylpolyglutamate_synth"/>
</dbReference>
<proteinExistence type="inferred from homology"/>
<dbReference type="GO" id="GO:0004326">
    <property type="term" value="F:tetrahydrofolylpolyglutamate synthase activity"/>
    <property type="evidence" value="ECO:0007669"/>
    <property type="project" value="UniProtKB-EC"/>
</dbReference>
<dbReference type="FunFam" id="3.40.1190.10:FF:000004">
    <property type="entry name" value="Dihydrofolate synthase/folylpolyglutamate synthase"/>
    <property type="match status" value="1"/>
</dbReference>
<dbReference type="InterPro" id="IPR018109">
    <property type="entry name" value="Folylpolyglutamate_synth_CS"/>
</dbReference>
<dbReference type="NCBIfam" id="NF008101">
    <property type="entry name" value="PRK10846.1"/>
    <property type="match status" value="1"/>
</dbReference>
<comment type="catalytic activity">
    <reaction evidence="16">
        <text>(6R)-5,10-methylenetetrahydrofolyl-(gamma-L-Glu)(n) + L-glutamate + ATP = (6R)-5,10-methylenetetrahydrofolyl-(gamma-L-Glu)(n+1) + ADP + phosphate + H(+)</text>
        <dbReference type="Rhea" id="RHEA:51912"/>
        <dbReference type="Rhea" id="RHEA-COMP:13257"/>
        <dbReference type="Rhea" id="RHEA-COMP:13258"/>
        <dbReference type="ChEBI" id="CHEBI:15378"/>
        <dbReference type="ChEBI" id="CHEBI:29985"/>
        <dbReference type="ChEBI" id="CHEBI:30616"/>
        <dbReference type="ChEBI" id="CHEBI:43474"/>
        <dbReference type="ChEBI" id="CHEBI:136572"/>
        <dbReference type="ChEBI" id="CHEBI:456216"/>
        <dbReference type="EC" id="6.3.2.17"/>
    </reaction>
</comment>
<keyword evidence="12" id="KW-0460">Magnesium</keyword>
<comment type="pathway">
    <text evidence="4">Cofactor biosynthesis; tetrahydrofolylpolyglutamate biosynthesis.</text>
</comment>
<dbReference type="FunFam" id="3.90.190.20:FF:000005">
    <property type="entry name" value="Dihydrofolate synthase/folylpolyglutamate synthase"/>
    <property type="match status" value="1"/>
</dbReference>
<dbReference type="GO" id="GO:0005524">
    <property type="term" value="F:ATP binding"/>
    <property type="evidence" value="ECO:0007669"/>
    <property type="project" value="UniProtKB-KW"/>
</dbReference>
<evidence type="ECO:0000256" key="9">
    <source>
        <dbReference type="ARBA" id="ARBA00022723"/>
    </source>
</evidence>
<evidence type="ECO:0000256" key="13">
    <source>
        <dbReference type="ARBA" id="ARBA00022909"/>
    </source>
</evidence>
<dbReference type="EMBL" id="LR217713">
    <property type="protein sequence ID" value="VFP82022.1"/>
    <property type="molecule type" value="Genomic_DNA"/>
</dbReference>
<dbReference type="NCBIfam" id="TIGR01499">
    <property type="entry name" value="folC"/>
    <property type="match status" value="1"/>
</dbReference>
<evidence type="ECO:0000313" key="21">
    <source>
        <dbReference type="EMBL" id="VFP82022.1"/>
    </source>
</evidence>